<protein>
    <submittedName>
        <fullName evidence="1">Uncharacterized protein</fullName>
    </submittedName>
</protein>
<reference evidence="1" key="1">
    <citation type="journal article" date="2015" name="Nature">
        <title>Complex archaea that bridge the gap between prokaryotes and eukaryotes.</title>
        <authorList>
            <person name="Spang A."/>
            <person name="Saw J.H."/>
            <person name="Jorgensen S.L."/>
            <person name="Zaremba-Niedzwiedzka K."/>
            <person name="Martijn J."/>
            <person name="Lind A.E."/>
            <person name="van Eijk R."/>
            <person name="Schleper C."/>
            <person name="Guy L."/>
            <person name="Ettema T.J."/>
        </authorList>
    </citation>
    <scope>NUCLEOTIDE SEQUENCE</scope>
</reference>
<sequence>MAQAFDRDNNALGDMEFGKTLREAFLKADSKHPEAHSIMTSRLEEMIPIKTKPNLKVREAVSKAIIRNRIDKALEKV</sequence>
<name>A0A0F9G4Y2_9ZZZZ</name>
<dbReference type="EMBL" id="LAZR01029863">
    <property type="protein sequence ID" value="KKL58332.1"/>
    <property type="molecule type" value="Genomic_DNA"/>
</dbReference>
<comment type="caution">
    <text evidence="1">The sequence shown here is derived from an EMBL/GenBank/DDBJ whole genome shotgun (WGS) entry which is preliminary data.</text>
</comment>
<dbReference type="AlphaFoldDB" id="A0A0F9G4Y2"/>
<gene>
    <name evidence="1" type="ORF">LCGC14_2226470</name>
</gene>
<proteinExistence type="predicted"/>
<evidence type="ECO:0000313" key="1">
    <source>
        <dbReference type="EMBL" id="KKL58332.1"/>
    </source>
</evidence>
<accession>A0A0F9G4Y2</accession>
<organism evidence="1">
    <name type="scientific">marine sediment metagenome</name>
    <dbReference type="NCBI Taxonomy" id="412755"/>
    <lineage>
        <taxon>unclassified sequences</taxon>
        <taxon>metagenomes</taxon>
        <taxon>ecological metagenomes</taxon>
    </lineage>
</organism>